<evidence type="ECO:0008006" key="8">
    <source>
        <dbReference type="Google" id="ProtNLM"/>
    </source>
</evidence>
<keyword evidence="2 5" id="KW-0812">Transmembrane</keyword>
<proteinExistence type="predicted"/>
<dbReference type="EMBL" id="AGNK02002373">
    <property type="status" value="NOT_ANNOTATED_CDS"/>
    <property type="molecule type" value="Genomic_DNA"/>
</dbReference>
<evidence type="ECO:0000256" key="5">
    <source>
        <dbReference type="SAM" id="Phobius"/>
    </source>
</evidence>
<sequence length="279" mass="30063">MGVWDSILPGGGRRFIKRKDSDAGEAGRALEELRGSLYNDFHTSDGAKRQQQRFCGPIVALTFNFVVAVGIIMANKMVMGTVGFNFPVALSLIHYLFALVLMAVLKALYLLPIAPPSKSTPFSSLFALGAVMSFSTGLANISLKHNSVGFYQMAKIAVTPTIVVAEFILFQKKVSVRKWSGALALGATSALAHVVLGQFKTIVIMLSGYLVFNSDPGFTSLCGAVIALAGMSVYTYLGMKESATNGRRNSLNSRQNSHLLKSKVIIDGEKQETRTVDSV</sequence>
<feature type="transmembrane region" description="Helical" evidence="5">
    <location>
        <begin position="54"/>
        <end position="74"/>
    </location>
</feature>
<evidence type="ECO:0000313" key="6">
    <source>
        <dbReference type="EnsemblPlants" id="KQL10364"/>
    </source>
</evidence>
<evidence type="ECO:0000313" key="7">
    <source>
        <dbReference type="Proteomes" id="UP000004995"/>
    </source>
</evidence>
<feature type="transmembrane region" description="Helical" evidence="5">
    <location>
        <begin position="182"/>
        <end position="212"/>
    </location>
</feature>
<dbReference type="PANTHER" id="PTHR11132">
    <property type="entry name" value="SOLUTE CARRIER FAMILY 35"/>
    <property type="match status" value="1"/>
</dbReference>
<feature type="transmembrane region" description="Helical" evidence="5">
    <location>
        <begin position="86"/>
        <end position="110"/>
    </location>
</feature>
<protein>
    <recommendedName>
        <fullName evidence="8">Sugar phosphate transporter domain-containing protein</fullName>
    </recommendedName>
</protein>
<dbReference type="EnsemblPlants" id="KQL10364">
    <property type="protein sequence ID" value="KQL10364"/>
    <property type="gene ID" value="SETIT_007054mg"/>
</dbReference>
<keyword evidence="3 5" id="KW-1133">Transmembrane helix</keyword>
<feature type="transmembrane region" description="Helical" evidence="5">
    <location>
        <begin position="218"/>
        <end position="237"/>
    </location>
</feature>
<dbReference type="AlphaFoldDB" id="K3XYP6"/>
<dbReference type="HOGENOM" id="CLU_048347_1_1_1"/>
<evidence type="ECO:0000256" key="3">
    <source>
        <dbReference type="ARBA" id="ARBA00022989"/>
    </source>
</evidence>
<dbReference type="InterPro" id="IPR050186">
    <property type="entry name" value="TPT_transporter"/>
</dbReference>
<dbReference type="InParanoid" id="K3XYP6"/>
<accession>K3XYP6</accession>
<dbReference type="GO" id="GO:0016020">
    <property type="term" value="C:membrane"/>
    <property type="evidence" value="ECO:0007669"/>
    <property type="project" value="UniProtKB-SubCell"/>
</dbReference>
<evidence type="ECO:0000256" key="2">
    <source>
        <dbReference type="ARBA" id="ARBA00022692"/>
    </source>
</evidence>
<dbReference type="eggNOG" id="KOG1441">
    <property type="taxonomic scope" value="Eukaryota"/>
</dbReference>
<reference evidence="7" key="1">
    <citation type="journal article" date="2012" name="Nat. Biotechnol.">
        <title>Reference genome sequence of the model plant Setaria.</title>
        <authorList>
            <person name="Bennetzen J.L."/>
            <person name="Schmutz J."/>
            <person name="Wang H."/>
            <person name="Percifield R."/>
            <person name="Hawkins J."/>
            <person name="Pontaroli A.C."/>
            <person name="Estep M."/>
            <person name="Feng L."/>
            <person name="Vaughn J.N."/>
            <person name="Grimwood J."/>
            <person name="Jenkins J."/>
            <person name="Barry K."/>
            <person name="Lindquist E."/>
            <person name="Hellsten U."/>
            <person name="Deshpande S."/>
            <person name="Wang X."/>
            <person name="Wu X."/>
            <person name="Mitros T."/>
            <person name="Triplett J."/>
            <person name="Yang X."/>
            <person name="Ye C.Y."/>
            <person name="Mauro-Herrera M."/>
            <person name="Wang L."/>
            <person name="Li P."/>
            <person name="Sharma M."/>
            <person name="Sharma R."/>
            <person name="Ronald P.C."/>
            <person name="Panaud O."/>
            <person name="Kellogg E.A."/>
            <person name="Brutnell T.P."/>
            <person name="Doust A.N."/>
            <person name="Tuskan G.A."/>
            <person name="Rokhsar D."/>
            <person name="Devos K.M."/>
        </authorList>
    </citation>
    <scope>NUCLEOTIDE SEQUENCE [LARGE SCALE GENOMIC DNA]</scope>
    <source>
        <strain evidence="7">cv. Yugu1</strain>
    </source>
</reference>
<dbReference type="Proteomes" id="UP000004995">
    <property type="component" value="Unassembled WGS sequence"/>
</dbReference>
<name>K3XYP6_SETIT</name>
<keyword evidence="4 5" id="KW-0472">Membrane</keyword>
<keyword evidence="7" id="KW-1185">Reference proteome</keyword>
<feature type="transmembrane region" description="Helical" evidence="5">
    <location>
        <begin position="149"/>
        <end position="170"/>
    </location>
</feature>
<reference evidence="6" key="2">
    <citation type="submission" date="2018-08" db="UniProtKB">
        <authorList>
            <consortium name="EnsemblPlants"/>
        </authorList>
    </citation>
    <scope>IDENTIFICATION</scope>
    <source>
        <strain evidence="6">Yugu1</strain>
    </source>
</reference>
<evidence type="ECO:0000256" key="1">
    <source>
        <dbReference type="ARBA" id="ARBA00004141"/>
    </source>
</evidence>
<organism evidence="6 7">
    <name type="scientific">Setaria italica</name>
    <name type="common">Foxtail millet</name>
    <name type="synonym">Panicum italicum</name>
    <dbReference type="NCBI Taxonomy" id="4555"/>
    <lineage>
        <taxon>Eukaryota</taxon>
        <taxon>Viridiplantae</taxon>
        <taxon>Streptophyta</taxon>
        <taxon>Embryophyta</taxon>
        <taxon>Tracheophyta</taxon>
        <taxon>Spermatophyta</taxon>
        <taxon>Magnoliopsida</taxon>
        <taxon>Liliopsida</taxon>
        <taxon>Poales</taxon>
        <taxon>Poaceae</taxon>
        <taxon>PACMAD clade</taxon>
        <taxon>Panicoideae</taxon>
        <taxon>Panicodae</taxon>
        <taxon>Paniceae</taxon>
        <taxon>Cenchrinae</taxon>
        <taxon>Setaria</taxon>
    </lineage>
</organism>
<feature type="transmembrane region" description="Helical" evidence="5">
    <location>
        <begin position="122"/>
        <end position="143"/>
    </location>
</feature>
<comment type="subcellular location">
    <subcellularLocation>
        <location evidence="1">Membrane</location>
        <topology evidence="1">Multi-pass membrane protein</topology>
    </subcellularLocation>
</comment>
<dbReference type="Gramene" id="KQL10364">
    <property type="protein sequence ID" value="KQL10364"/>
    <property type="gene ID" value="SETIT_007054mg"/>
</dbReference>
<evidence type="ECO:0000256" key="4">
    <source>
        <dbReference type="ARBA" id="ARBA00023136"/>
    </source>
</evidence>